<feature type="region of interest" description="Disordered" evidence="1">
    <location>
        <begin position="1"/>
        <end position="146"/>
    </location>
</feature>
<dbReference type="KEGG" id="mlr:MELLADRAFT_111033"/>
<feature type="compositionally biased region" description="Basic and acidic residues" evidence="1">
    <location>
        <begin position="68"/>
        <end position="86"/>
    </location>
</feature>
<evidence type="ECO:0000256" key="1">
    <source>
        <dbReference type="SAM" id="MobiDB-lite"/>
    </source>
</evidence>
<organism evidence="3">
    <name type="scientific">Melampsora larici-populina (strain 98AG31 / pathotype 3-4-7)</name>
    <name type="common">Poplar leaf rust fungus</name>
    <dbReference type="NCBI Taxonomy" id="747676"/>
    <lineage>
        <taxon>Eukaryota</taxon>
        <taxon>Fungi</taxon>
        <taxon>Dikarya</taxon>
        <taxon>Basidiomycota</taxon>
        <taxon>Pucciniomycotina</taxon>
        <taxon>Pucciniomycetes</taxon>
        <taxon>Pucciniales</taxon>
        <taxon>Melampsoraceae</taxon>
        <taxon>Melampsora</taxon>
    </lineage>
</organism>
<dbReference type="EMBL" id="GL883138">
    <property type="protein sequence ID" value="EGG01432.1"/>
    <property type="molecule type" value="Genomic_DNA"/>
</dbReference>
<gene>
    <name evidence="2" type="ORF">MELLADRAFT_111033</name>
</gene>
<feature type="compositionally biased region" description="Basic and acidic residues" evidence="1">
    <location>
        <begin position="115"/>
        <end position="132"/>
    </location>
</feature>
<dbReference type="Proteomes" id="UP000001072">
    <property type="component" value="Unassembled WGS sequence"/>
</dbReference>
<dbReference type="InParanoid" id="F4S1T8"/>
<dbReference type="HOGENOM" id="CLU_1532940_0_0_1"/>
<keyword evidence="3" id="KW-1185">Reference proteome</keyword>
<feature type="compositionally biased region" description="Pro residues" evidence="1">
    <location>
        <begin position="33"/>
        <end position="43"/>
    </location>
</feature>
<feature type="compositionally biased region" description="Polar residues" evidence="1">
    <location>
        <begin position="1"/>
        <end position="24"/>
    </location>
</feature>
<dbReference type="AlphaFoldDB" id="F4S1T8"/>
<name>F4S1T8_MELLP</name>
<feature type="compositionally biased region" description="Basic residues" evidence="1">
    <location>
        <begin position="87"/>
        <end position="100"/>
    </location>
</feature>
<dbReference type="VEuPathDB" id="FungiDB:MELLADRAFT_111033"/>
<proteinExistence type="predicted"/>
<evidence type="ECO:0000313" key="3">
    <source>
        <dbReference type="Proteomes" id="UP000001072"/>
    </source>
</evidence>
<dbReference type="GeneID" id="18924262"/>
<evidence type="ECO:0000313" key="2">
    <source>
        <dbReference type="EMBL" id="EGG01432.1"/>
    </source>
</evidence>
<dbReference type="RefSeq" id="XP_007415282.1">
    <property type="nucleotide sequence ID" value="XM_007415220.1"/>
</dbReference>
<accession>F4S1T8</accession>
<reference evidence="3" key="1">
    <citation type="journal article" date="2011" name="Proc. Natl. Acad. Sci. U.S.A.">
        <title>Obligate biotrophy features unraveled by the genomic analysis of rust fungi.</title>
        <authorList>
            <person name="Duplessis S."/>
            <person name="Cuomo C.A."/>
            <person name="Lin Y.-C."/>
            <person name="Aerts A."/>
            <person name="Tisserant E."/>
            <person name="Veneault-Fourrey C."/>
            <person name="Joly D.L."/>
            <person name="Hacquard S."/>
            <person name="Amselem J."/>
            <person name="Cantarel B.L."/>
            <person name="Chiu R."/>
            <person name="Coutinho P.M."/>
            <person name="Feau N."/>
            <person name="Field M."/>
            <person name="Frey P."/>
            <person name="Gelhaye E."/>
            <person name="Goldberg J."/>
            <person name="Grabherr M.G."/>
            <person name="Kodira C.D."/>
            <person name="Kohler A."/>
            <person name="Kuees U."/>
            <person name="Lindquist E.A."/>
            <person name="Lucas S.M."/>
            <person name="Mago R."/>
            <person name="Mauceli E."/>
            <person name="Morin E."/>
            <person name="Murat C."/>
            <person name="Pangilinan J.L."/>
            <person name="Park R."/>
            <person name="Pearson M."/>
            <person name="Quesneville H."/>
            <person name="Rouhier N."/>
            <person name="Sakthikumar S."/>
            <person name="Salamov A.A."/>
            <person name="Schmutz J."/>
            <person name="Selles B."/>
            <person name="Shapiro H."/>
            <person name="Tanguay P."/>
            <person name="Tuskan G.A."/>
            <person name="Henrissat B."/>
            <person name="Van de Peer Y."/>
            <person name="Rouze P."/>
            <person name="Ellis J.G."/>
            <person name="Dodds P.N."/>
            <person name="Schein J.E."/>
            <person name="Zhong S."/>
            <person name="Hamelin R.C."/>
            <person name="Grigoriev I.V."/>
            <person name="Szabo L.J."/>
            <person name="Martin F."/>
        </authorList>
    </citation>
    <scope>NUCLEOTIDE SEQUENCE [LARGE SCALE GENOMIC DNA]</scope>
    <source>
        <strain evidence="3">98AG31 / pathotype 3-4-7</strain>
    </source>
</reference>
<protein>
    <submittedName>
        <fullName evidence="2">Uncharacterized protein</fullName>
    </submittedName>
</protein>
<sequence>MPLQSTLAFSSQNQSQNPTTPSSSHPHRIRQPPSNPGMIPPSPDGRRRLSIPTECTPSNTKRPAPIEVLDKSDSEEGEVERVEPAKKKQKKKPANKQKTTKSKETAGTGTGSTFVDKETLRADSDIENDKVQPRAPKMSKQENNDLNDYYDVPFRRKTDVSSLFFITTCLYISNH</sequence>